<dbReference type="FunFam" id="3.40.50.11660:FF:000004">
    <property type="entry name" value="Glycoprotein 3-alpha-L-fucosyltransferase A"/>
    <property type="match status" value="1"/>
</dbReference>
<dbReference type="Proteomes" id="UP000030665">
    <property type="component" value="Unassembled WGS sequence"/>
</dbReference>
<keyword evidence="6 12" id="KW-0812">Transmembrane</keyword>
<dbReference type="Pfam" id="PF17039">
    <property type="entry name" value="Glyco_tran_10_N"/>
    <property type="match status" value="1"/>
</dbReference>
<evidence type="ECO:0000259" key="14">
    <source>
        <dbReference type="Pfam" id="PF17039"/>
    </source>
</evidence>
<evidence type="ECO:0000313" key="16">
    <source>
        <dbReference type="Proteomes" id="UP000030665"/>
    </source>
</evidence>
<feature type="transmembrane region" description="Helical" evidence="12">
    <location>
        <begin position="6"/>
        <end position="25"/>
    </location>
</feature>
<keyword evidence="10 12" id="KW-0472">Membrane</keyword>
<evidence type="ECO:0000256" key="7">
    <source>
        <dbReference type="ARBA" id="ARBA00022968"/>
    </source>
</evidence>
<reference evidence="15" key="2">
    <citation type="submission" date="2014-03" db="EMBL/GenBank/DDBJ databases">
        <title>The whipworm genome and dual-species transcriptomics of an intimate host-pathogen interaction.</title>
        <authorList>
            <person name="Foth B.J."/>
            <person name="Tsai I.J."/>
            <person name="Reid A.J."/>
            <person name="Bancroft A.J."/>
            <person name="Nichol S."/>
            <person name="Tracey A."/>
            <person name="Holroyd N."/>
            <person name="Cotton J.A."/>
            <person name="Stanley E.J."/>
            <person name="Zarowiecki M."/>
            <person name="Liu J.Z."/>
            <person name="Huckvale T."/>
            <person name="Cooper P.J."/>
            <person name="Grencis R.K."/>
            <person name="Berriman M."/>
        </authorList>
    </citation>
    <scope>NUCLEOTIDE SEQUENCE [LARGE SCALE GENOMIC DNA]</scope>
</reference>
<evidence type="ECO:0000256" key="9">
    <source>
        <dbReference type="ARBA" id="ARBA00023034"/>
    </source>
</evidence>
<dbReference type="InterPro" id="IPR031481">
    <property type="entry name" value="Glyco_tran_10_N"/>
</dbReference>
<evidence type="ECO:0000256" key="2">
    <source>
        <dbReference type="ARBA" id="ARBA00004922"/>
    </source>
</evidence>
<feature type="domain" description="Fucosyltransferase N-terminal" evidence="14">
    <location>
        <begin position="55"/>
        <end position="161"/>
    </location>
</feature>
<accession>A0A077Z7H6</accession>
<feature type="domain" description="Fucosyltransferase C-terminal" evidence="13">
    <location>
        <begin position="183"/>
        <end position="357"/>
    </location>
</feature>
<organism evidence="15 16">
    <name type="scientific">Trichuris trichiura</name>
    <name type="common">Whipworm</name>
    <name type="synonym">Trichocephalus trichiurus</name>
    <dbReference type="NCBI Taxonomy" id="36087"/>
    <lineage>
        <taxon>Eukaryota</taxon>
        <taxon>Metazoa</taxon>
        <taxon>Ecdysozoa</taxon>
        <taxon>Nematoda</taxon>
        <taxon>Enoplea</taxon>
        <taxon>Dorylaimia</taxon>
        <taxon>Trichinellida</taxon>
        <taxon>Trichuridae</taxon>
        <taxon>Trichuris</taxon>
    </lineage>
</organism>
<dbReference type="InterPro" id="IPR038577">
    <property type="entry name" value="GT10-like_C_sf"/>
</dbReference>
<dbReference type="OrthoDB" id="427096at2759"/>
<proteinExistence type="inferred from homology"/>
<evidence type="ECO:0000313" key="15">
    <source>
        <dbReference type="EMBL" id="CDW55714.1"/>
    </source>
</evidence>
<dbReference type="Pfam" id="PF00852">
    <property type="entry name" value="Glyco_transf_10"/>
    <property type="match status" value="1"/>
</dbReference>
<keyword evidence="7" id="KW-0735">Signal-anchor</keyword>
<dbReference type="InterPro" id="IPR055270">
    <property type="entry name" value="Glyco_tran_10_C"/>
</dbReference>
<sequence length="392" mass="45375">MAKSTALVAFLLVVTTTILIHFFFLNENIPRSSSFSTKRSAKSICPAESSYNKEPLSILIWVNYPDGHVTDEYLSSCGQLNCHVTFDRRLINESAAVVFYANNIDTMDLLPKIRQPHQHFVLLLMEPPPEASKVAFKAVEKNFFTLTMSYRRDSDIFSPYGYFRLREKPLKTTRAVWRRIALSKSKILFWIANSCNTSSKREVYVQKLKQYMQVDAYGNCGNLKCQKANATYEKVHPCEQTLKKDYKFYLAFETSVCEDYVTEKVFNLLDSHLVPIVFKRSIAQPLLPKGSFIAADDFNDPKELADYLNYLNKNWEAYIQYYKWKGFYEVAPFPKGIHAGMCMLCAKLRTESCYRTIQPSKNAIDIKQWFVDRSKCVKDFGNILTRQNKGLF</sequence>
<evidence type="ECO:0000256" key="11">
    <source>
        <dbReference type="ARBA" id="ARBA00023180"/>
    </source>
</evidence>
<evidence type="ECO:0000256" key="5">
    <source>
        <dbReference type="ARBA" id="ARBA00022679"/>
    </source>
</evidence>
<keyword evidence="5 12" id="KW-0808">Transferase</keyword>
<keyword evidence="9 12" id="KW-0333">Golgi apparatus</keyword>
<keyword evidence="4 12" id="KW-0328">Glycosyltransferase</keyword>
<dbReference type="GO" id="GO:0008417">
    <property type="term" value="F:fucosyltransferase activity"/>
    <property type="evidence" value="ECO:0007669"/>
    <property type="project" value="InterPro"/>
</dbReference>
<comment type="subcellular location">
    <subcellularLocation>
        <location evidence="1 12">Golgi apparatus</location>
        <location evidence="1 12">Golgi stack membrane</location>
        <topology evidence="1 12">Single-pass type II membrane protein</topology>
    </subcellularLocation>
</comment>
<dbReference type="SUPFAM" id="SSF53756">
    <property type="entry name" value="UDP-Glycosyltransferase/glycogen phosphorylase"/>
    <property type="match status" value="1"/>
</dbReference>
<evidence type="ECO:0000256" key="4">
    <source>
        <dbReference type="ARBA" id="ARBA00022676"/>
    </source>
</evidence>
<comment type="pathway">
    <text evidence="2">Protein modification; protein glycosylation.</text>
</comment>
<gene>
    <name evidence="15" type="ORF">TTRE_0000398701</name>
</gene>
<comment type="similarity">
    <text evidence="3 12">Belongs to the glycosyltransferase 10 family.</text>
</comment>
<name>A0A077Z7H6_TRITR</name>
<evidence type="ECO:0000256" key="10">
    <source>
        <dbReference type="ARBA" id="ARBA00023136"/>
    </source>
</evidence>
<evidence type="ECO:0000256" key="1">
    <source>
        <dbReference type="ARBA" id="ARBA00004447"/>
    </source>
</evidence>
<evidence type="ECO:0000256" key="8">
    <source>
        <dbReference type="ARBA" id="ARBA00022989"/>
    </source>
</evidence>
<dbReference type="UniPathway" id="UPA00378"/>
<dbReference type="GO" id="GO:0032580">
    <property type="term" value="C:Golgi cisterna membrane"/>
    <property type="evidence" value="ECO:0007669"/>
    <property type="project" value="UniProtKB-SubCell"/>
</dbReference>
<dbReference type="AlphaFoldDB" id="A0A077Z7H6"/>
<evidence type="ECO:0000256" key="6">
    <source>
        <dbReference type="ARBA" id="ARBA00022692"/>
    </source>
</evidence>
<dbReference type="EC" id="2.4.1.-" evidence="12"/>
<reference evidence="15" key="1">
    <citation type="submission" date="2014-01" db="EMBL/GenBank/DDBJ databases">
        <authorList>
            <person name="Aslett M."/>
        </authorList>
    </citation>
    <scope>NUCLEOTIDE SEQUENCE</scope>
</reference>
<protein>
    <recommendedName>
        <fullName evidence="12">Fucosyltransferase</fullName>
        <ecNumber evidence="12">2.4.1.-</ecNumber>
    </recommendedName>
</protein>
<dbReference type="InterPro" id="IPR001503">
    <property type="entry name" value="Glyco_trans_10"/>
</dbReference>
<dbReference type="Gene3D" id="3.40.50.11660">
    <property type="entry name" value="Glycosyl transferase family 10, C-terminal domain"/>
    <property type="match status" value="1"/>
</dbReference>
<keyword evidence="11" id="KW-0325">Glycoprotein</keyword>
<evidence type="ECO:0000259" key="13">
    <source>
        <dbReference type="Pfam" id="PF00852"/>
    </source>
</evidence>
<dbReference type="PANTHER" id="PTHR48438">
    <property type="entry name" value="ALPHA-(1,3)-FUCOSYLTRANSFERASE C-RELATED"/>
    <property type="match status" value="1"/>
</dbReference>
<evidence type="ECO:0000256" key="3">
    <source>
        <dbReference type="ARBA" id="ARBA00008919"/>
    </source>
</evidence>
<dbReference type="EMBL" id="HG805973">
    <property type="protein sequence ID" value="CDW55714.1"/>
    <property type="molecule type" value="Genomic_DNA"/>
</dbReference>
<dbReference type="PANTHER" id="PTHR48438:SF1">
    <property type="entry name" value="ALPHA-(1,3)-FUCOSYLTRANSFERASE C-RELATED"/>
    <property type="match status" value="1"/>
</dbReference>
<keyword evidence="16" id="KW-1185">Reference proteome</keyword>
<evidence type="ECO:0000256" key="12">
    <source>
        <dbReference type="RuleBase" id="RU003832"/>
    </source>
</evidence>
<dbReference type="STRING" id="36087.A0A077Z7H6"/>
<keyword evidence="8 12" id="KW-1133">Transmembrane helix</keyword>